<gene>
    <name evidence="5" type="ORF">IAB12_02360</name>
</gene>
<keyword evidence="2" id="KW-0547">Nucleotide-binding</keyword>
<proteinExistence type="predicted"/>
<dbReference type="InterPro" id="IPR003593">
    <property type="entry name" value="AAA+_ATPase"/>
</dbReference>
<accession>A0A9D1TMK1</accession>
<dbReference type="InterPro" id="IPR017871">
    <property type="entry name" value="ABC_transporter-like_CS"/>
</dbReference>
<dbReference type="Proteomes" id="UP000823936">
    <property type="component" value="Unassembled WGS sequence"/>
</dbReference>
<comment type="caution">
    <text evidence="5">The sequence shown here is derived from an EMBL/GenBank/DDBJ whole genome shotgun (WGS) entry which is preliminary data.</text>
</comment>
<organism evidence="5 6">
    <name type="scientific">Candidatus Ornithospirochaeta avicola</name>
    <dbReference type="NCBI Taxonomy" id="2840896"/>
    <lineage>
        <taxon>Bacteria</taxon>
        <taxon>Pseudomonadati</taxon>
        <taxon>Spirochaetota</taxon>
        <taxon>Spirochaetia</taxon>
        <taxon>Spirochaetales</taxon>
        <taxon>Spirochaetaceae</taxon>
        <taxon>Spirochaetaceae incertae sedis</taxon>
        <taxon>Candidatus Ornithospirochaeta</taxon>
    </lineage>
</organism>
<dbReference type="PROSITE" id="PS50893">
    <property type="entry name" value="ABC_TRANSPORTER_2"/>
    <property type="match status" value="1"/>
</dbReference>
<evidence type="ECO:0000313" key="5">
    <source>
        <dbReference type="EMBL" id="HIV98607.1"/>
    </source>
</evidence>
<dbReference type="InterPro" id="IPR003439">
    <property type="entry name" value="ABC_transporter-like_ATP-bd"/>
</dbReference>
<reference evidence="5" key="1">
    <citation type="journal article" date="2021" name="PeerJ">
        <title>Extensive microbial diversity within the chicken gut microbiome revealed by metagenomics and culture.</title>
        <authorList>
            <person name="Gilroy R."/>
            <person name="Ravi A."/>
            <person name="Getino M."/>
            <person name="Pursley I."/>
            <person name="Horton D.L."/>
            <person name="Alikhan N.F."/>
            <person name="Baker D."/>
            <person name="Gharbi K."/>
            <person name="Hall N."/>
            <person name="Watson M."/>
            <person name="Adriaenssens E.M."/>
            <person name="Foster-Nyarko E."/>
            <person name="Jarju S."/>
            <person name="Secka A."/>
            <person name="Antonio M."/>
            <person name="Oren A."/>
            <person name="Chaudhuri R.R."/>
            <person name="La Ragione R."/>
            <person name="Hildebrand F."/>
            <person name="Pallen M.J."/>
        </authorList>
    </citation>
    <scope>NUCLEOTIDE SEQUENCE</scope>
    <source>
        <strain evidence="5">Gambia11-129</strain>
    </source>
</reference>
<name>A0A9D1TMK1_9SPIO</name>
<feature type="domain" description="ABC transporter" evidence="4">
    <location>
        <begin position="1"/>
        <end position="188"/>
    </location>
</feature>
<evidence type="ECO:0000256" key="1">
    <source>
        <dbReference type="ARBA" id="ARBA00022448"/>
    </source>
</evidence>
<evidence type="ECO:0000259" key="4">
    <source>
        <dbReference type="PROSITE" id="PS50893"/>
    </source>
</evidence>
<dbReference type="PANTHER" id="PTHR42788">
    <property type="entry name" value="TAURINE IMPORT ATP-BINDING PROTEIN-RELATED"/>
    <property type="match status" value="1"/>
</dbReference>
<dbReference type="GO" id="GO:0005524">
    <property type="term" value="F:ATP binding"/>
    <property type="evidence" value="ECO:0007669"/>
    <property type="project" value="UniProtKB-KW"/>
</dbReference>
<evidence type="ECO:0000313" key="6">
    <source>
        <dbReference type="Proteomes" id="UP000823936"/>
    </source>
</evidence>
<keyword evidence="1" id="KW-0813">Transport</keyword>
<dbReference type="GO" id="GO:0016887">
    <property type="term" value="F:ATP hydrolysis activity"/>
    <property type="evidence" value="ECO:0007669"/>
    <property type="project" value="InterPro"/>
</dbReference>
<dbReference type="InterPro" id="IPR050166">
    <property type="entry name" value="ABC_transporter_ATP-bind"/>
</dbReference>
<dbReference type="Pfam" id="PF00005">
    <property type="entry name" value="ABC_tran"/>
    <property type="match status" value="1"/>
</dbReference>
<keyword evidence="3 5" id="KW-0067">ATP-binding</keyword>
<dbReference type="Gene3D" id="3.40.50.300">
    <property type="entry name" value="P-loop containing nucleotide triphosphate hydrolases"/>
    <property type="match status" value="1"/>
</dbReference>
<evidence type="ECO:0000256" key="3">
    <source>
        <dbReference type="ARBA" id="ARBA00022840"/>
    </source>
</evidence>
<dbReference type="AlphaFoldDB" id="A0A9D1TMK1"/>
<dbReference type="PROSITE" id="PS00211">
    <property type="entry name" value="ABC_TRANSPORTER_1"/>
    <property type="match status" value="1"/>
</dbReference>
<sequence>MILRNIKKSFGKKSVLSSFSLSVRKGERISLYGESGEGKTTVLDIMLGLIKPDEGEIDLEGDTLSAVFQEDRLIENISVINNLILVTEDRNKALIMLSSLGLEGEENSRTESLSGGMKRRLSIARALLYPSSILLLDEPFTGLDEENKKKCASLILNSSSDRAIVLVTHSKEDEVLLKIERRVSISNC</sequence>
<evidence type="ECO:0000256" key="2">
    <source>
        <dbReference type="ARBA" id="ARBA00022741"/>
    </source>
</evidence>
<dbReference type="EMBL" id="DXHU01000008">
    <property type="protein sequence ID" value="HIV98607.1"/>
    <property type="molecule type" value="Genomic_DNA"/>
</dbReference>
<dbReference type="SMART" id="SM00382">
    <property type="entry name" value="AAA"/>
    <property type="match status" value="1"/>
</dbReference>
<dbReference type="PANTHER" id="PTHR42788:SF13">
    <property type="entry name" value="ALIPHATIC SULFONATES IMPORT ATP-BINDING PROTEIN SSUB"/>
    <property type="match status" value="1"/>
</dbReference>
<dbReference type="SUPFAM" id="SSF52540">
    <property type="entry name" value="P-loop containing nucleoside triphosphate hydrolases"/>
    <property type="match status" value="1"/>
</dbReference>
<dbReference type="InterPro" id="IPR027417">
    <property type="entry name" value="P-loop_NTPase"/>
</dbReference>
<protein>
    <submittedName>
        <fullName evidence="5">ATP-binding cassette domain-containing protein</fullName>
    </submittedName>
</protein>
<reference evidence="5" key="2">
    <citation type="submission" date="2021-04" db="EMBL/GenBank/DDBJ databases">
        <authorList>
            <person name="Gilroy R."/>
        </authorList>
    </citation>
    <scope>NUCLEOTIDE SEQUENCE</scope>
    <source>
        <strain evidence="5">Gambia11-129</strain>
    </source>
</reference>